<dbReference type="OrthoDB" id="9985472at2759"/>
<dbReference type="GO" id="GO:0046872">
    <property type="term" value="F:metal ion binding"/>
    <property type="evidence" value="ECO:0007669"/>
    <property type="project" value="UniProtKB-KW"/>
</dbReference>
<dbReference type="PROSITE" id="PS51891">
    <property type="entry name" value="CENP_V_GFA"/>
    <property type="match status" value="1"/>
</dbReference>
<dbReference type="Pfam" id="PF04828">
    <property type="entry name" value="GFA"/>
    <property type="match status" value="1"/>
</dbReference>
<organism evidence="6 7">
    <name type="scientific">Penicillium nordicum</name>
    <dbReference type="NCBI Taxonomy" id="229535"/>
    <lineage>
        <taxon>Eukaryota</taxon>
        <taxon>Fungi</taxon>
        <taxon>Dikarya</taxon>
        <taxon>Ascomycota</taxon>
        <taxon>Pezizomycotina</taxon>
        <taxon>Eurotiomycetes</taxon>
        <taxon>Eurotiomycetidae</taxon>
        <taxon>Eurotiales</taxon>
        <taxon>Aspergillaceae</taxon>
        <taxon>Penicillium</taxon>
    </lineage>
</organism>
<keyword evidence="2" id="KW-0479">Metal-binding</keyword>
<dbReference type="STRING" id="229535.A0A0M8P2Z7"/>
<evidence type="ECO:0000256" key="4">
    <source>
        <dbReference type="ARBA" id="ARBA00023239"/>
    </source>
</evidence>
<keyword evidence="4" id="KW-0456">Lyase</keyword>
<dbReference type="PANTHER" id="PTHR33337">
    <property type="entry name" value="GFA DOMAIN-CONTAINING PROTEIN"/>
    <property type="match status" value="1"/>
</dbReference>
<feature type="domain" description="CENP-V/GFA" evidence="5">
    <location>
        <begin position="14"/>
        <end position="129"/>
    </location>
</feature>
<gene>
    <name evidence="6" type="ORF">ACN38_g9535</name>
</gene>
<evidence type="ECO:0000259" key="5">
    <source>
        <dbReference type="PROSITE" id="PS51891"/>
    </source>
</evidence>
<reference evidence="6 7" key="1">
    <citation type="submission" date="2015-08" db="EMBL/GenBank/DDBJ databases">
        <title>Genome sequencing of Penicillium nordicum.</title>
        <authorList>
            <person name="Nguyen H.D."/>
            <person name="Seifert K.A."/>
        </authorList>
    </citation>
    <scope>NUCLEOTIDE SEQUENCE [LARGE SCALE GENOMIC DNA]</scope>
    <source>
        <strain evidence="6 7">DAOMC 185683</strain>
    </source>
</reference>
<dbReference type="InterPro" id="IPR011057">
    <property type="entry name" value="Mss4-like_sf"/>
</dbReference>
<evidence type="ECO:0000256" key="1">
    <source>
        <dbReference type="ARBA" id="ARBA00005495"/>
    </source>
</evidence>
<sequence>MQVGGCSIESVTTTTGSCLCNACTYAYTGSPALKAICHCISCRKISGGSNTVNYAVPEGNFSVTGGSPKSFSKDHEYGMVLTVFFCPDCGSTLWKEATAEQLKGFKLVQAGTLTESEKLDDGVDAEFYTTTRVPWLVALSGVDKRAEF</sequence>
<name>A0A0M8P2Z7_9EURO</name>
<dbReference type="InterPro" id="IPR006913">
    <property type="entry name" value="CENP-V/GFA"/>
</dbReference>
<evidence type="ECO:0000256" key="2">
    <source>
        <dbReference type="ARBA" id="ARBA00022723"/>
    </source>
</evidence>
<keyword evidence="7" id="KW-1185">Reference proteome</keyword>
<comment type="caution">
    <text evidence="6">The sequence shown here is derived from an EMBL/GenBank/DDBJ whole genome shotgun (WGS) entry which is preliminary data.</text>
</comment>
<evidence type="ECO:0000313" key="6">
    <source>
        <dbReference type="EMBL" id="KOS39611.1"/>
    </source>
</evidence>
<keyword evidence="3" id="KW-0862">Zinc</keyword>
<dbReference type="GO" id="GO:0016846">
    <property type="term" value="F:carbon-sulfur lyase activity"/>
    <property type="evidence" value="ECO:0007669"/>
    <property type="project" value="InterPro"/>
</dbReference>
<dbReference type="Gene3D" id="3.90.1590.10">
    <property type="entry name" value="glutathione-dependent formaldehyde- activating enzyme (gfa)"/>
    <property type="match status" value="1"/>
</dbReference>
<dbReference type="Proteomes" id="UP000037696">
    <property type="component" value="Unassembled WGS sequence"/>
</dbReference>
<evidence type="ECO:0000313" key="7">
    <source>
        <dbReference type="Proteomes" id="UP000037696"/>
    </source>
</evidence>
<proteinExistence type="inferred from homology"/>
<comment type="similarity">
    <text evidence="1">Belongs to the Gfa family.</text>
</comment>
<accession>A0A0M8P2Z7</accession>
<dbReference type="SUPFAM" id="SSF51316">
    <property type="entry name" value="Mss4-like"/>
    <property type="match status" value="1"/>
</dbReference>
<protein>
    <recommendedName>
        <fullName evidence="5">CENP-V/GFA domain-containing protein</fullName>
    </recommendedName>
</protein>
<dbReference type="PANTHER" id="PTHR33337:SF30">
    <property type="entry name" value="DUF636 DOMAIN PROTEIN (AFU_ORTHOLOGUE AFUA_1G03180)"/>
    <property type="match status" value="1"/>
</dbReference>
<evidence type="ECO:0000256" key="3">
    <source>
        <dbReference type="ARBA" id="ARBA00022833"/>
    </source>
</evidence>
<dbReference type="AlphaFoldDB" id="A0A0M8P2Z7"/>
<dbReference type="EMBL" id="LHQQ01000195">
    <property type="protein sequence ID" value="KOS39611.1"/>
    <property type="molecule type" value="Genomic_DNA"/>
</dbReference>